<dbReference type="PANTHER" id="PTHR30098:SF2">
    <property type="entry name" value="LEUCYL_PHENYLALANYL-TRNA--PROTEIN TRANSFERASE"/>
    <property type="match status" value="1"/>
</dbReference>
<keyword evidence="3 4" id="KW-0012">Acyltransferase</keyword>
<dbReference type="GO" id="GO:0008914">
    <property type="term" value="F:leucyl-tRNA--protein transferase activity"/>
    <property type="evidence" value="ECO:0007669"/>
    <property type="project" value="UniProtKB-EC"/>
</dbReference>
<evidence type="ECO:0000256" key="2">
    <source>
        <dbReference type="ARBA" id="ARBA00022679"/>
    </source>
</evidence>
<evidence type="ECO:0000256" key="1">
    <source>
        <dbReference type="ARBA" id="ARBA00022490"/>
    </source>
</evidence>
<proteinExistence type="predicted"/>
<evidence type="ECO:0000256" key="3">
    <source>
        <dbReference type="ARBA" id="ARBA00023315"/>
    </source>
</evidence>
<dbReference type="EMBL" id="BBMM01000001">
    <property type="protein sequence ID" value="GAK98855.1"/>
    <property type="molecule type" value="Genomic_DNA"/>
</dbReference>
<dbReference type="GO" id="GO:0005737">
    <property type="term" value="C:cytoplasm"/>
    <property type="evidence" value="ECO:0007669"/>
    <property type="project" value="TreeGrafter"/>
</dbReference>
<keyword evidence="1" id="KW-0963">Cytoplasm</keyword>
<sequence>MFTLATDASKIALLHLVKTLKSKDYHFIDAQLYNDHLHSLGAIEIDREVFLSYL</sequence>
<evidence type="ECO:0000313" key="4">
    <source>
        <dbReference type="EMBL" id="GAK98855.1"/>
    </source>
</evidence>
<dbReference type="Pfam" id="PF03588">
    <property type="entry name" value="Leu_Phe_trans"/>
    <property type="match status" value="1"/>
</dbReference>
<protein>
    <submittedName>
        <fullName evidence="4">Leucyl/phenylalanyl-tRNA-protein transferase</fullName>
        <ecNumber evidence="4">2.3.2.6</ecNumber>
    </submittedName>
</protein>
<accession>A0A090Q757</accession>
<evidence type="ECO:0000313" key="5">
    <source>
        <dbReference type="Proteomes" id="UP000029226"/>
    </source>
</evidence>
<dbReference type="GO" id="GO:0030163">
    <property type="term" value="P:protein catabolic process"/>
    <property type="evidence" value="ECO:0007669"/>
    <property type="project" value="InterPro"/>
</dbReference>
<keyword evidence="2 4" id="KW-0808">Transferase</keyword>
<dbReference type="EC" id="2.3.2.6" evidence="4"/>
<dbReference type="InterPro" id="IPR004616">
    <property type="entry name" value="Leu/Phe-tRNA_Trfase"/>
</dbReference>
<dbReference type="Proteomes" id="UP000029226">
    <property type="component" value="Unassembled WGS sequence"/>
</dbReference>
<dbReference type="Gene3D" id="3.40.630.70">
    <property type="entry name" value="Leucyl/phenylalanyl-tRNA-protein transferase, C-terminal domain"/>
    <property type="match status" value="1"/>
</dbReference>
<organism evidence="4 5">
    <name type="scientific">Nonlabens ulvanivorans</name>
    <name type="common">Persicivirga ulvanivorans</name>
    <dbReference type="NCBI Taxonomy" id="906888"/>
    <lineage>
        <taxon>Bacteria</taxon>
        <taxon>Pseudomonadati</taxon>
        <taxon>Bacteroidota</taxon>
        <taxon>Flavobacteriia</taxon>
        <taxon>Flavobacteriales</taxon>
        <taxon>Flavobacteriaceae</taxon>
        <taxon>Nonlabens</taxon>
    </lineage>
</organism>
<name>A0A090Q757_NONUL</name>
<dbReference type="InterPro" id="IPR016181">
    <property type="entry name" value="Acyl_CoA_acyltransferase"/>
</dbReference>
<dbReference type="PANTHER" id="PTHR30098">
    <property type="entry name" value="LEUCYL/PHENYLALANYL-TRNA--PROTEIN TRANSFERASE"/>
    <property type="match status" value="1"/>
</dbReference>
<dbReference type="AlphaFoldDB" id="A0A090Q757"/>
<gene>
    <name evidence="4" type="ORF">JCM19314_2886</name>
</gene>
<dbReference type="SUPFAM" id="SSF55729">
    <property type="entry name" value="Acyl-CoA N-acyltransferases (Nat)"/>
    <property type="match status" value="1"/>
</dbReference>
<reference evidence="4 5" key="1">
    <citation type="journal article" date="2014" name="Genome Announc.">
        <title>Draft Genome Sequences of Marine Flavobacterium Nonlabens Strains NR17, NR24, NR27, NR32, NR33, and Ara13.</title>
        <authorList>
            <person name="Nakanishi M."/>
            <person name="Meirelles P."/>
            <person name="Suzuki R."/>
            <person name="Takatani N."/>
            <person name="Mino S."/>
            <person name="Suda W."/>
            <person name="Oshima K."/>
            <person name="Hattori M."/>
            <person name="Ohkuma M."/>
            <person name="Hosokawa M."/>
            <person name="Miyashita K."/>
            <person name="Thompson F.L."/>
            <person name="Niwa A."/>
            <person name="Sawabe T."/>
            <person name="Sawabe T."/>
        </authorList>
    </citation>
    <scope>NUCLEOTIDE SEQUENCE [LARGE SCALE GENOMIC DNA]</scope>
    <source>
        <strain evidence="5">JCM19314</strain>
    </source>
</reference>
<dbReference type="InterPro" id="IPR042203">
    <property type="entry name" value="Leu/Phe-tRNA_Trfase_C"/>
</dbReference>
<comment type="caution">
    <text evidence="4">The sequence shown here is derived from an EMBL/GenBank/DDBJ whole genome shotgun (WGS) entry which is preliminary data.</text>
</comment>